<accession>A0ABR8Y3W3</accession>
<protein>
    <recommendedName>
        <fullName evidence="3">Outer membrane protein beta-barrel domain-containing protein</fullName>
    </recommendedName>
</protein>
<reference evidence="1 2" key="1">
    <citation type="submission" date="2020-08" db="EMBL/GenBank/DDBJ databases">
        <title>A Genomic Blueprint of the Chicken Gut Microbiome.</title>
        <authorList>
            <person name="Gilroy R."/>
            <person name="Ravi A."/>
            <person name="Getino M."/>
            <person name="Pursley I."/>
            <person name="Horton D.L."/>
            <person name="Alikhan N.-F."/>
            <person name="Baker D."/>
            <person name="Gharbi K."/>
            <person name="Hall N."/>
            <person name="Watson M."/>
            <person name="Adriaenssens E.M."/>
            <person name="Foster-Nyarko E."/>
            <person name="Jarju S."/>
            <person name="Secka A."/>
            <person name="Antonio M."/>
            <person name="Oren A."/>
            <person name="Chaudhuri R."/>
            <person name="La Ragione R.M."/>
            <person name="Hildebrand F."/>
            <person name="Pallen M.J."/>
        </authorList>
    </citation>
    <scope>NUCLEOTIDE SEQUENCE [LARGE SCALE GENOMIC DNA]</scope>
    <source>
        <strain evidence="1 2">Sa1CVN1</strain>
    </source>
</reference>
<gene>
    <name evidence="1" type="ORF">H9625_00250</name>
</gene>
<dbReference type="Proteomes" id="UP000620874">
    <property type="component" value="Unassembled WGS sequence"/>
</dbReference>
<dbReference type="RefSeq" id="WP_191762688.1">
    <property type="nucleotide sequence ID" value="NZ_JACSPP010000001.1"/>
</dbReference>
<evidence type="ECO:0000313" key="1">
    <source>
        <dbReference type="EMBL" id="MBD8038895.1"/>
    </source>
</evidence>
<proteinExistence type="predicted"/>
<dbReference type="EMBL" id="JACSPP010000001">
    <property type="protein sequence ID" value="MBD8038895.1"/>
    <property type="molecule type" value="Genomic_DNA"/>
</dbReference>
<name>A0ABR8Y3W3_9BACT</name>
<evidence type="ECO:0000313" key="2">
    <source>
        <dbReference type="Proteomes" id="UP000620874"/>
    </source>
</evidence>
<keyword evidence="2" id="KW-1185">Reference proteome</keyword>
<comment type="caution">
    <text evidence="1">The sequence shown here is derived from an EMBL/GenBank/DDBJ whole genome shotgun (WGS) entry which is preliminary data.</text>
</comment>
<sequence>MRRFLFGLCLISCLHVRAQEEKQQVWGCDLYASFDNYGCWSVEPSVTFRPVCYAGVSVGIFYSRPFVADYSFNGVTSDNRLRWSVEDVESIGEIFAFRSSLSLFTPPVLLGSDKEYALYLTVSPGATVPFVADRRVVIDYYPNQAGAWTAIHQESIKNRGARKVFWHIRTALTLEVDEHLVFLLAYTCSDFDPYASFRNLVWEGRCFEAKKHRLSHMVSIGIGIRF</sequence>
<evidence type="ECO:0008006" key="3">
    <source>
        <dbReference type="Google" id="ProtNLM"/>
    </source>
</evidence>
<organism evidence="1 2">
    <name type="scientific">Phocaeicola intestinalis</name>
    <dbReference type="NCBI Taxonomy" id="2762212"/>
    <lineage>
        <taxon>Bacteria</taxon>
        <taxon>Pseudomonadati</taxon>
        <taxon>Bacteroidota</taxon>
        <taxon>Bacteroidia</taxon>
        <taxon>Bacteroidales</taxon>
        <taxon>Bacteroidaceae</taxon>
        <taxon>Phocaeicola</taxon>
    </lineage>
</organism>